<dbReference type="eggNOG" id="ENOG503091I">
    <property type="taxonomic scope" value="Bacteria"/>
</dbReference>
<protein>
    <submittedName>
        <fullName evidence="1">Uncharacterized protein</fullName>
    </submittedName>
</protein>
<name>B9ERM7_PROMM</name>
<gene>
    <name evidence="1" type="ordered locus">PMT_2367</name>
</gene>
<accession>B9ERM7</accession>
<organism evidence="1 2">
    <name type="scientific">Prochlorococcus marinus (strain MIT 9313)</name>
    <dbReference type="NCBI Taxonomy" id="74547"/>
    <lineage>
        <taxon>Bacteria</taxon>
        <taxon>Bacillati</taxon>
        <taxon>Cyanobacteriota</taxon>
        <taxon>Cyanophyceae</taxon>
        <taxon>Synechococcales</taxon>
        <taxon>Prochlorococcaceae</taxon>
        <taxon>Prochlorococcus</taxon>
    </lineage>
</organism>
<dbReference type="Proteomes" id="UP000001423">
    <property type="component" value="Chromosome"/>
</dbReference>
<dbReference type="HOGENOM" id="CLU_3256292_0_0_3"/>
<proteinExistence type="predicted"/>
<dbReference type="EMBL" id="BX548175">
    <property type="protein sequence ID" value="CAX31885.1"/>
    <property type="molecule type" value="Genomic_DNA"/>
</dbReference>
<keyword evidence="2" id="KW-1185">Reference proteome</keyword>
<dbReference type="AlphaFoldDB" id="B9ERM7"/>
<evidence type="ECO:0000313" key="2">
    <source>
        <dbReference type="Proteomes" id="UP000001423"/>
    </source>
</evidence>
<sequence length="43" mass="4727">MVPPKSPARKVLGDGMVMTNEAKGFPQAALTARDLQLLRWIDC</sequence>
<reference evidence="1 2" key="1">
    <citation type="journal article" date="2003" name="Nature">
        <title>Genome divergence in two Prochlorococcus ecotypes reflects oceanic niche differentiation.</title>
        <authorList>
            <person name="Rocap G."/>
            <person name="Larimer F.W."/>
            <person name="Lamerdin J.E."/>
            <person name="Malfatti S."/>
            <person name="Chain P."/>
            <person name="Ahlgren N.A."/>
            <person name="Arellano A."/>
            <person name="Coleman M."/>
            <person name="Hauser L."/>
            <person name="Hess W.R."/>
            <person name="Johnson Z.I."/>
            <person name="Land M.L."/>
            <person name="Lindell D."/>
            <person name="Post A.F."/>
            <person name="Regala W."/>
            <person name="Shah M."/>
            <person name="Shaw S.L."/>
            <person name="Steglich C."/>
            <person name="Sullivan M.B."/>
            <person name="Ting C.S."/>
            <person name="Tolonen A."/>
            <person name="Webb E.A."/>
            <person name="Zinser E.R."/>
            <person name="Chisholm S.W."/>
        </authorList>
    </citation>
    <scope>NUCLEOTIDE SEQUENCE [LARGE SCALE GENOMIC DNA]</scope>
    <source>
        <strain evidence="2">MIT 9313</strain>
    </source>
</reference>
<evidence type="ECO:0000313" key="1">
    <source>
        <dbReference type="EMBL" id="CAX31885.1"/>
    </source>
</evidence>
<dbReference type="KEGG" id="pmt:PMT_2367"/>